<protein>
    <recommendedName>
        <fullName evidence="2">Integrase catalytic domain-containing protein</fullName>
    </recommendedName>
</protein>
<sequence>MKFPTEQGIGEVKGDQTVALQCYKSFEELKGYLSSPHLLSKPLPGEDLFLYLSVTEVVVSDVLVREEDRVQKLIYYVSKVLQDVETRYPKIDKITLALITSKDAITFTRRCDKCQKFAPVPHTPVAPLTSLVSPIPFAIWGMDLLGPFLLASDQRRFVIVAIDYFTIWTEAEALATITSAKYEDFFWKNVVCHFEIPKALVVDNMKQLTIGLNLRLGASPEGPSSEGCEAAASPASEGIAVSSDGDTTACITKSSKGMLGKCSANISLAFAKPIS</sequence>
<dbReference type="PROSITE" id="PS50994">
    <property type="entry name" value="INTEGRASE"/>
    <property type="match status" value="1"/>
</dbReference>
<dbReference type="InterPro" id="IPR001584">
    <property type="entry name" value="Integrase_cat-core"/>
</dbReference>
<dbReference type="EMBL" id="JAVXUP010002656">
    <property type="protein sequence ID" value="KAK3002070.1"/>
    <property type="molecule type" value="Genomic_DNA"/>
</dbReference>
<evidence type="ECO:0000313" key="3">
    <source>
        <dbReference type="EMBL" id="KAK3002070.1"/>
    </source>
</evidence>
<dbReference type="InterPro" id="IPR050951">
    <property type="entry name" value="Retrovirus_Pol_polyprotein"/>
</dbReference>
<name>A0AA89AH49_9ASTE</name>
<dbReference type="Pfam" id="PF17919">
    <property type="entry name" value="RT_RNaseH_2"/>
    <property type="match status" value="1"/>
</dbReference>
<dbReference type="GO" id="GO:0003824">
    <property type="term" value="F:catalytic activity"/>
    <property type="evidence" value="ECO:0007669"/>
    <property type="project" value="UniProtKB-KW"/>
</dbReference>
<dbReference type="Gene3D" id="3.30.420.10">
    <property type="entry name" value="Ribonuclease H-like superfamily/Ribonuclease H"/>
    <property type="match status" value="1"/>
</dbReference>
<dbReference type="InterPro" id="IPR043502">
    <property type="entry name" value="DNA/RNA_pol_sf"/>
</dbReference>
<dbReference type="Proteomes" id="UP001188597">
    <property type="component" value="Unassembled WGS sequence"/>
</dbReference>
<evidence type="ECO:0000256" key="1">
    <source>
        <dbReference type="ARBA" id="ARBA00023268"/>
    </source>
</evidence>
<dbReference type="GO" id="GO:0003676">
    <property type="term" value="F:nucleic acid binding"/>
    <property type="evidence" value="ECO:0007669"/>
    <property type="project" value="InterPro"/>
</dbReference>
<evidence type="ECO:0000313" key="4">
    <source>
        <dbReference type="Proteomes" id="UP001188597"/>
    </source>
</evidence>
<dbReference type="AlphaFoldDB" id="A0AA89AH49"/>
<feature type="domain" description="Integrase catalytic" evidence="2">
    <location>
        <begin position="132"/>
        <end position="209"/>
    </location>
</feature>
<organism evidence="3 4">
    <name type="scientific">Escallonia herrerae</name>
    <dbReference type="NCBI Taxonomy" id="1293975"/>
    <lineage>
        <taxon>Eukaryota</taxon>
        <taxon>Viridiplantae</taxon>
        <taxon>Streptophyta</taxon>
        <taxon>Embryophyta</taxon>
        <taxon>Tracheophyta</taxon>
        <taxon>Spermatophyta</taxon>
        <taxon>Magnoliopsida</taxon>
        <taxon>eudicotyledons</taxon>
        <taxon>Gunneridae</taxon>
        <taxon>Pentapetalae</taxon>
        <taxon>asterids</taxon>
        <taxon>campanulids</taxon>
        <taxon>Escalloniales</taxon>
        <taxon>Escalloniaceae</taxon>
        <taxon>Escallonia</taxon>
    </lineage>
</organism>
<dbReference type="PANTHER" id="PTHR37984">
    <property type="entry name" value="PROTEIN CBG26694"/>
    <property type="match status" value="1"/>
</dbReference>
<dbReference type="InterPro" id="IPR036397">
    <property type="entry name" value="RNaseH_sf"/>
</dbReference>
<dbReference type="InterPro" id="IPR041577">
    <property type="entry name" value="RT_RNaseH_2"/>
</dbReference>
<keyword evidence="4" id="KW-1185">Reference proteome</keyword>
<dbReference type="InterPro" id="IPR012337">
    <property type="entry name" value="RNaseH-like_sf"/>
</dbReference>
<dbReference type="SUPFAM" id="SSF53098">
    <property type="entry name" value="Ribonuclease H-like"/>
    <property type="match status" value="1"/>
</dbReference>
<comment type="caution">
    <text evidence="3">The sequence shown here is derived from an EMBL/GenBank/DDBJ whole genome shotgun (WGS) entry which is preliminary data.</text>
</comment>
<dbReference type="GO" id="GO:0015074">
    <property type="term" value="P:DNA integration"/>
    <property type="evidence" value="ECO:0007669"/>
    <property type="project" value="InterPro"/>
</dbReference>
<dbReference type="PANTHER" id="PTHR37984:SF5">
    <property type="entry name" value="PROTEIN NYNRIN-LIKE"/>
    <property type="match status" value="1"/>
</dbReference>
<evidence type="ECO:0000259" key="2">
    <source>
        <dbReference type="PROSITE" id="PS50994"/>
    </source>
</evidence>
<dbReference type="SUPFAM" id="SSF56672">
    <property type="entry name" value="DNA/RNA polymerases"/>
    <property type="match status" value="1"/>
</dbReference>
<accession>A0AA89AH49</accession>
<proteinExistence type="predicted"/>
<keyword evidence="1" id="KW-0511">Multifunctional enzyme</keyword>
<gene>
    <name evidence="3" type="ORF">RJ639_021413</name>
</gene>
<reference evidence="3" key="1">
    <citation type="submission" date="2022-12" db="EMBL/GenBank/DDBJ databases">
        <title>Draft genome assemblies for two species of Escallonia (Escalloniales).</title>
        <authorList>
            <person name="Chanderbali A."/>
            <person name="Dervinis C."/>
            <person name="Anghel I."/>
            <person name="Soltis D."/>
            <person name="Soltis P."/>
            <person name="Zapata F."/>
        </authorList>
    </citation>
    <scope>NUCLEOTIDE SEQUENCE</scope>
    <source>
        <strain evidence="3">UCBG64.0493</strain>
        <tissue evidence="3">Leaf</tissue>
    </source>
</reference>